<accession>A0A077PNG0</accession>
<dbReference type="Proteomes" id="UP000028493">
    <property type="component" value="Unassembled WGS sequence"/>
</dbReference>
<comment type="caution">
    <text evidence="1">The sequence shown here is derived from an EMBL/GenBank/DDBJ whole genome shotgun (WGS) entry which is preliminary data.</text>
</comment>
<organism evidence="1 2">
    <name type="scientific">Xenorhabdus bovienii str. kraussei Becker Underwood</name>
    <dbReference type="NCBI Taxonomy" id="1398204"/>
    <lineage>
        <taxon>Bacteria</taxon>
        <taxon>Pseudomonadati</taxon>
        <taxon>Pseudomonadota</taxon>
        <taxon>Gammaproteobacteria</taxon>
        <taxon>Enterobacterales</taxon>
        <taxon>Morganellaceae</taxon>
        <taxon>Xenorhabdus</taxon>
    </lineage>
</organism>
<reference evidence="1" key="1">
    <citation type="submission" date="2013-07" db="EMBL/GenBank/DDBJ databases">
        <title>Sub-species coevolution in mutualistic symbiosis.</title>
        <authorList>
            <person name="Murfin K."/>
            <person name="Klassen J."/>
            <person name="Lee M."/>
            <person name="Forst S."/>
            <person name="Stock P."/>
            <person name="Goodrich-Blair H."/>
        </authorList>
    </citation>
    <scope>NUCLEOTIDE SEQUENCE [LARGE SCALE GENOMIC DNA]</scope>
    <source>
        <strain evidence="1">Kraussei Becker Underwood</strain>
    </source>
</reference>
<gene>
    <name evidence="1" type="ORF">XBKB1_1240040</name>
</gene>
<protein>
    <submittedName>
        <fullName evidence="1">Uncharacterized protein</fullName>
    </submittedName>
</protein>
<dbReference type="EMBL" id="CBSZ010000029">
    <property type="protein sequence ID" value="CDH22603.1"/>
    <property type="molecule type" value="Genomic_DNA"/>
</dbReference>
<name>A0A077PNG0_XENBV</name>
<dbReference type="HOGENOM" id="CLU_3399157_0_0_6"/>
<evidence type="ECO:0000313" key="2">
    <source>
        <dbReference type="Proteomes" id="UP000028493"/>
    </source>
</evidence>
<sequence>MSLYRVNAYKIDTYEYCEKRANFLKVFKISR</sequence>
<evidence type="ECO:0000313" key="1">
    <source>
        <dbReference type="EMBL" id="CDH22603.1"/>
    </source>
</evidence>
<dbReference type="AlphaFoldDB" id="A0A077PNG0"/>
<proteinExistence type="predicted"/>